<protein>
    <recommendedName>
        <fullName evidence="8">RPTOR independent companion of MTOR complex 2</fullName>
    </recommendedName>
</protein>
<dbReference type="GO" id="GO:0038203">
    <property type="term" value="P:TORC2 signaling"/>
    <property type="evidence" value="ECO:0007669"/>
    <property type="project" value="TreeGrafter"/>
</dbReference>
<evidence type="ECO:0000259" key="4">
    <source>
        <dbReference type="SMART" id="SM01308"/>
    </source>
</evidence>
<reference evidence="6" key="1">
    <citation type="submission" date="2025-08" db="UniProtKB">
        <authorList>
            <consortium name="Ensembl"/>
        </authorList>
    </citation>
    <scope>IDENTIFICATION</scope>
</reference>
<evidence type="ECO:0000313" key="6">
    <source>
        <dbReference type="Ensembl" id="ENSGMOP00000020635.2"/>
    </source>
</evidence>
<dbReference type="SMART" id="SM01303">
    <property type="entry name" value="RasGEF_N_2"/>
    <property type="match status" value="1"/>
</dbReference>
<dbReference type="GO" id="GO:0031932">
    <property type="term" value="C:TORC2 complex"/>
    <property type="evidence" value="ECO:0007669"/>
    <property type="project" value="InterPro"/>
</dbReference>
<dbReference type="PANTHER" id="PTHR13298">
    <property type="entry name" value="CYTOSOLIC REGULATOR PIANISSIMO"/>
    <property type="match status" value="1"/>
</dbReference>
<comment type="similarity">
    <text evidence="1">Belongs to the RICTOR family.</text>
</comment>
<dbReference type="InterPro" id="IPR029452">
    <property type="entry name" value="RICTOR_V"/>
</dbReference>
<dbReference type="Proteomes" id="UP000694546">
    <property type="component" value="Chromosome 19"/>
</dbReference>
<feature type="region of interest" description="Disordered" evidence="2">
    <location>
        <begin position="1233"/>
        <end position="1286"/>
    </location>
</feature>
<dbReference type="InterPro" id="IPR029451">
    <property type="entry name" value="RICTOR_M"/>
</dbReference>
<dbReference type="Pfam" id="PF14668">
    <property type="entry name" value="RICTOR_V"/>
    <property type="match status" value="1"/>
</dbReference>
<dbReference type="GO" id="GO:0051897">
    <property type="term" value="P:positive regulation of phosphatidylinositol 3-kinase/protein kinase B signal transduction"/>
    <property type="evidence" value="ECO:0007669"/>
    <property type="project" value="TreeGrafter"/>
</dbReference>
<feature type="domain" description="Rapamycin-insensitive companion of mTOR middle" evidence="3">
    <location>
        <begin position="423"/>
        <end position="648"/>
    </location>
</feature>
<dbReference type="Pfam" id="PF14663">
    <property type="entry name" value="RasGEF_N_2"/>
    <property type="match status" value="1"/>
</dbReference>
<dbReference type="Ensembl" id="ENSGMOT00000021140.2">
    <property type="protein sequence ID" value="ENSGMOP00000020635.2"/>
    <property type="gene ID" value="ENSGMOG00000019128.2"/>
</dbReference>
<dbReference type="InterPro" id="IPR016024">
    <property type="entry name" value="ARM-type_fold"/>
</dbReference>
<dbReference type="InterPro" id="IPR029453">
    <property type="entry name" value="Rictor_IV"/>
</dbReference>
<name>A0A8C5F9Z6_GADMO</name>
<feature type="compositionally biased region" description="Low complexity" evidence="2">
    <location>
        <begin position="1040"/>
        <end position="1051"/>
    </location>
</feature>
<dbReference type="SUPFAM" id="SSF48371">
    <property type="entry name" value="ARM repeat"/>
    <property type="match status" value="1"/>
</dbReference>
<feature type="domain" description="Rapamycin-insensitive companion of mTOR" evidence="5">
    <location>
        <begin position="811"/>
        <end position="883"/>
    </location>
</feature>
<dbReference type="SMART" id="SM01307">
    <property type="entry name" value="RICTOR_M"/>
    <property type="match status" value="1"/>
</dbReference>
<keyword evidence="7" id="KW-1185">Reference proteome</keyword>
<dbReference type="PANTHER" id="PTHR13298:SF11">
    <property type="entry name" value="RAPAMYCIN-INSENSITIVE COMPANION OF MTOR"/>
    <property type="match status" value="1"/>
</dbReference>
<dbReference type="InterPro" id="IPR011989">
    <property type="entry name" value="ARM-like"/>
</dbReference>
<evidence type="ECO:0008006" key="8">
    <source>
        <dbReference type="Google" id="ProtNLM"/>
    </source>
</evidence>
<dbReference type="SMART" id="SM01310">
    <property type="entry name" value="RICTOR_V"/>
    <property type="match status" value="1"/>
</dbReference>
<sequence>VGEILQNIIGNQSVSSTQKMKHLHNFVKVWNENSMISPGIITNDPFVRLSLLSDSMEVRAAGLRALRYLISDRSILDKVLALNVDYLITRCIDIQDSNKTEKTQALRLVRKMMAVNASVFPSSITNSLMALGSEGSQEADDMVRPCIAIICELSLLNPAVVAQSSGLSAILKNVIGCRLNSMNESLIATVLHLFNHPDTRQYVRSDVELEQILVPYTDFHYRLTPDIGEEHLKSNRDARFLASKMSIIATFRSWSGIVTLCKSGNSGIQSLIDLLCIPNTEVRRALLEVIYEVFLLDVPVETTDFTEALISVDPGRHQQGWRLTEGFIVSEALVILPQRSRSRPNLIDNYLAFLLSAFIHSRLLEGLVELITSSDDFISIQATVLLGQLLNMANSILPHCHSHHLHCLPRLMNMAACSAVPRENDDALLANLRDSHVLHHDENLDWNWELVQTILKWPNVKLQSNRDDHIHKFVRRLLWFFMPSSKLFVSMKPDHPRARQTTVVGCELIEFLLDSEEEGDVYLEDLVKDIVQWLHSSIGPKAGSSSSSSALHGNGLLLTTLSQYYFLFLGTLSAHRHGVKVLEKGSVYQCLLSLCMQRNQDHVVKLTVSTLDFSRDGLARVVLSKVLIAASESCRLYATRHLRVLLRANAEFFSNWGVELLVTQLYDRSQPVRLEALDVLDEACEDKLYRISSSAFRFLSIPKGFSYLEDRGFITGELERWHKKYNLKYVDLMEEQLNEALTTYRRPVLNRSNPGRSSAPRAQRPAVYPLVHLYGQLVHDKAGCQLLEAQNVLQDLSSVVRSPDLDKWEGIKTLKAALWALGNIGSTNWGVNLLLEEGVVPEVVALAQHCEVLSVRGTCLYTLGMLGKTRRGCDVLKQQGWDAVCHSSLTPWPLVPQEVGLQTQACDALPPPLRMRRPQSVSPRSRRYSEGSQPPGRHGESEALPLMVCVSTLTPLEGPMTGPTAGPSQDPLWTAQEELPFGGSEGTCLLPWAVEPEVPGDPRERGEGDRSITAMTDISVMGSTESAPASVQGLQPMTSTATTTATATATAQIDVLQTPQPGPPRSLSALQLSGSGSTSPAPPGPSSHRLTRHTKSLKGTSSSSLDALGYATLRRLQQQRIQPLLGPGRALAPPANEALFADAIAMTTGRPGGRFTSFGRTLRFATLDQEDLLSPINHDTLQRSSSLRAMATADSAGGLHGDNYIGIALPVDITNMLHIKPIPYFQKTLSPPAEDLFNDETSDHGTLISSEPGPVHQEGVDSKLSSTELHATEPQSPPRPVDTGLQEHTDDNCLYCSGLSVLGLKSQNCDLVDELLFSEWCSTSSPHLEARLLGVSGTTLSQGSAGSGHGAELVLGVKAIPENGPSSGVLLRKEVLRLVVNLSSSVGTKGNESSLLRIKEKFPHAFDDVCLYSDISNLMAHHTFGLHARRFIQELFQDVSFLPVRRGAQGLVIYQSVAKDESAY</sequence>
<feature type="compositionally biased region" description="Polar residues" evidence="2">
    <location>
        <begin position="1023"/>
        <end position="1039"/>
    </location>
</feature>
<dbReference type="InterPro" id="IPR028267">
    <property type="entry name" value="Pianissimo_N"/>
</dbReference>
<reference evidence="6" key="2">
    <citation type="submission" date="2025-09" db="UniProtKB">
        <authorList>
            <consortium name="Ensembl"/>
        </authorList>
    </citation>
    <scope>IDENTIFICATION</scope>
</reference>
<feature type="region of interest" description="Disordered" evidence="2">
    <location>
        <begin position="908"/>
        <end position="943"/>
    </location>
</feature>
<evidence type="ECO:0000313" key="7">
    <source>
        <dbReference type="Proteomes" id="UP000694546"/>
    </source>
</evidence>
<dbReference type="GeneTree" id="ENSGT00390000002096"/>
<dbReference type="Gene3D" id="1.25.10.10">
    <property type="entry name" value="Leucine-rich Repeat Variant"/>
    <property type="match status" value="2"/>
</dbReference>
<evidence type="ECO:0000259" key="3">
    <source>
        <dbReference type="SMART" id="SM01307"/>
    </source>
</evidence>
<evidence type="ECO:0000256" key="2">
    <source>
        <dbReference type="SAM" id="MobiDB-lite"/>
    </source>
</evidence>
<accession>A0A8C5F9Z6</accession>
<dbReference type="GO" id="GO:0043539">
    <property type="term" value="F:protein serine/threonine kinase activator activity"/>
    <property type="evidence" value="ECO:0007669"/>
    <property type="project" value="TreeGrafter"/>
</dbReference>
<feature type="region of interest" description="Disordered" evidence="2">
    <location>
        <begin position="1023"/>
        <end position="1103"/>
    </location>
</feature>
<dbReference type="InterPro" id="IPR028268">
    <property type="entry name" value="Pianissimo_fam"/>
</dbReference>
<proteinExistence type="inferred from homology"/>
<dbReference type="OMA" id="PVWTDEY"/>
<feature type="domain" description="Rapamycin-insensitive companion of mTOR N-terminal" evidence="4">
    <location>
        <begin position="20"/>
        <end position="398"/>
    </location>
</feature>
<dbReference type="Pfam" id="PF14664">
    <property type="entry name" value="RICTOR_N"/>
    <property type="match status" value="1"/>
</dbReference>
<evidence type="ECO:0000256" key="1">
    <source>
        <dbReference type="ARBA" id="ARBA00008878"/>
    </source>
</evidence>
<dbReference type="SMART" id="SM01308">
    <property type="entry name" value="RICTOR_N"/>
    <property type="match status" value="1"/>
</dbReference>
<feature type="compositionally biased region" description="Low complexity" evidence="2">
    <location>
        <begin position="1066"/>
        <end position="1079"/>
    </location>
</feature>
<evidence type="ECO:0000259" key="5">
    <source>
        <dbReference type="SMART" id="SM01310"/>
    </source>
</evidence>
<organism evidence="6 7">
    <name type="scientific">Gadus morhua</name>
    <name type="common">Atlantic cod</name>
    <dbReference type="NCBI Taxonomy" id="8049"/>
    <lineage>
        <taxon>Eukaryota</taxon>
        <taxon>Metazoa</taxon>
        <taxon>Chordata</taxon>
        <taxon>Craniata</taxon>
        <taxon>Vertebrata</taxon>
        <taxon>Euteleostomi</taxon>
        <taxon>Actinopterygii</taxon>
        <taxon>Neopterygii</taxon>
        <taxon>Teleostei</taxon>
        <taxon>Neoteleostei</taxon>
        <taxon>Acanthomorphata</taxon>
        <taxon>Zeiogadaria</taxon>
        <taxon>Gadariae</taxon>
        <taxon>Gadiformes</taxon>
        <taxon>Gadoidei</taxon>
        <taxon>Gadidae</taxon>
        <taxon>Gadus</taxon>
    </lineage>
</organism>
<dbReference type="Pfam" id="PF14666">
    <property type="entry name" value="RICTOR_M"/>
    <property type="match status" value="1"/>
</dbReference>